<protein>
    <submittedName>
        <fullName evidence="2">Glycosyltransferase family 87</fullName>
    </submittedName>
</protein>
<feature type="transmembrane region" description="Helical" evidence="1">
    <location>
        <begin position="12"/>
        <end position="30"/>
    </location>
</feature>
<dbReference type="Proteomes" id="UP000507962">
    <property type="component" value="Unassembled WGS sequence"/>
</dbReference>
<evidence type="ECO:0000256" key="1">
    <source>
        <dbReference type="SAM" id="Phobius"/>
    </source>
</evidence>
<dbReference type="GO" id="GO:0016740">
    <property type="term" value="F:transferase activity"/>
    <property type="evidence" value="ECO:0007669"/>
    <property type="project" value="UniProtKB-KW"/>
</dbReference>
<dbReference type="EMBL" id="CAADHO010000002">
    <property type="protein sequence ID" value="VFQ44152.1"/>
    <property type="molecule type" value="Genomic_DNA"/>
</dbReference>
<keyword evidence="1" id="KW-1133">Transmembrane helix</keyword>
<feature type="transmembrane region" description="Helical" evidence="1">
    <location>
        <begin position="247"/>
        <end position="267"/>
    </location>
</feature>
<feature type="transmembrane region" description="Helical" evidence="1">
    <location>
        <begin position="326"/>
        <end position="343"/>
    </location>
</feature>
<feature type="transmembrane region" description="Helical" evidence="1">
    <location>
        <begin position="399"/>
        <end position="418"/>
    </location>
</feature>
<feature type="transmembrane region" description="Helical" evidence="1">
    <location>
        <begin position="350"/>
        <end position="374"/>
    </location>
</feature>
<proteinExistence type="predicted"/>
<feature type="transmembrane region" description="Helical" evidence="1">
    <location>
        <begin position="301"/>
        <end position="320"/>
    </location>
</feature>
<keyword evidence="1" id="KW-0472">Membrane</keyword>
<feature type="transmembrane region" description="Helical" evidence="1">
    <location>
        <begin position="145"/>
        <end position="165"/>
    </location>
</feature>
<evidence type="ECO:0000313" key="3">
    <source>
        <dbReference type="Proteomes" id="UP000507962"/>
    </source>
</evidence>
<organism evidence="2 3">
    <name type="scientific">Desulfoluna butyratoxydans</name>
    <dbReference type="NCBI Taxonomy" id="231438"/>
    <lineage>
        <taxon>Bacteria</taxon>
        <taxon>Pseudomonadati</taxon>
        <taxon>Thermodesulfobacteriota</taxon>
        <taxon>Desulfobacteria</taxon>
        <taxon>Desulfobacterales</taxon>
        <taxon>Desulfolunaceae</taxon>
        <taxon>Desulfoluna</taxon>
    </lineage>
</organism>
<reference evidence="2 3" key="1">
    <citation type="submission" date="2019-03" db="EMBL/GenBank/DDBJ databases">
        <authorList>
            <person name="Nijsse B."/>
        </authorList>
    </citation>
    <scope>NUCLEOTIDE SEQUENCE [LARGE SCALE GENOMIC DNA]</scope>
    <source>
        <strain evidence="2">Desulfoluna butyratoxydans MSL71</strain>
    </source>
</reference>
<feature type="transmembrane region" description="Helical" evidence="1">
    <location>
        <begin position="218"/>
        <end position="241"/>
    </location>
</feature>
<keyword evidence="3" id="KW-1185">Reference proteome</keyword>
<gene>
    <name evidence="2" type="ORF">MSL71_17960</name>
</gene>
<sequence length="424" mass="45909">MGLLFCSRPFAMGIFMAAACVQGGLVYATARLAESGTWPLKASTLLVVALLLRVPFVMSSPVLSDDIYRYLFDGMVQVEGESPYARSPEHYASLLLPGRDESAAKTILAELATKVNHPTLVTLYPPAAQFFFRFAAPLGMAGMKALLVAADLAVIILFLTASGRGGPPLHRLILYAWNPLVVWEIAWSGHIDALALPFLLAATLLISTARGQKRAIWAGGLFAVAVWVKLIPVMFAPFLLLAAGRRAGWATLGGAVVSVFLVVPYLPQAVHALETLRVYGTTWEFSGFLFRTVRDMTGMNGLARMTMAALLACAFSGLLYRQVRSPSTPGFFMGWAAFAWLLVTPTLHPWYGLYLAMCLPFMGAGSLGVAPAYLMTLTPLLGYNVLTDYLSAGVWSEGAWVPFWIFSVPVCALVVAWWKGKANA</sequence>
<feature type="transmembrane region" description="Helical" evidence="1">
    <location>
        <begin position="185"/>
        <end position="206"/>
    </location>
</feature>
<keyword evidence="2" id="KW-0808">Transferase</keyword>
<evidence type="ECO:0000313" key="2">
    <source>
        <dbReference type="EMBL" id="VFQ44152.1"/>
    </source>
</evidence>
<accession>A0A4U8YQU4</accession>
<keyword evidence="1" id="KW-0812">Transmembrane</keyword>
<name>A0A4U8YQU4_9BACT</name>
<dbReference type="Pfam" id="PF26314">
    <property type="entry name" value="MptA_B_family"/>
    <property type="match status" value="1"/>
</dbReference>
<dbReference type="AlphaFoldDB" id="A0A4U8YQU4"/>